<evidence type="ECO:0000313" key="2">
    <source>
        <dbReference type="Proteomes" id="UP000191008"/>
    </source>
</evidence>
<dbReference type="Proteomes" id="UP000191008">
    <property type="component" value="Unassembled WGS sequence"/>
</dbReference>
<dbReference type="AlphaFoldDB" id="A0A1T1DV58"/>
<name>A0A1T1DV58_9LEPT</name>
<dbReference type="AntiFam" id="ANF00053">
    <property type="entry name" value="Translation of DNA repeat"/>
</dbReference>
<reference evidence="1 2" key="1">
    <citation type="submission" date="2017-02" db="EMBL/GenBank/DDBJ databases">
        <title>Comparative genomic analysis of Brazilian Leptospira kirschneri strains of different serogroups.</title>
        <authorList>
            <person name="Moreno L.Z."/>
            <person name="Miraglia F."/>
            <person name="Kremer F.S."/>
            <person name="Eslabao M.R."/>
            <person name="Lilenbaum W."/>
            <person name="Dellagostin O.A."/>
            <person name="Moreno A.M."/>
        </authorList>
    </citation>
    <scope>NUCLEOTIDE SEQUENCE [LARGE SCALE GENOMIC DNA]</scope>
    <source>
        <strain evidence="1 2">M110/06</strain>
    </source>
</reference>
<organism evidence="1 2">
    <name type="scientific">Leptospira kirschneri serovar Pomona</name>
    <dbReference type="NCBI Taxonomy" id="561005"/>
    <lineage>
        <taxon>Bacteria</taxon>
        <taxon>Pseudomonadati</taxon>
        <taxon>Spirochaetota</taxon>
        <taxon>Spirochaetia</taxon>
        <taxon>Leptospirales</taxon>
        <taxon>Leptospiraceae</taxon>
        <taxon>Leptospira</taxon>
    </lineage>
</organism>
<proteinExistence type="predicted"/>
<gene>
    <name evidence="1" type="ORF">B1J93_05655</name>
</gene>
<comment type="caution">
    <text evidence="1">The sequence shown here is derived from an EMBL/GenBank/DDBJ whole genome shotgun (WGS) entry which is preliminary data.</text>
</comment>
<sequence length="79" mass="9300">MGINKINSIAHFNVKETDGELSFFNNPTLKIFVFKKIRFQNLECTFQLGLQNVEFKVTRNHLKNILKFDILNKDQVSLR</sequence>
<dbReference type="EMBL" id="MVIT01000052">
    <property type="protein sequence ID" value="OOV44751.1"/>
    <property type="molecule type" value="Genomic_DNA"/>
</dbReference>
<accession>A0A1T1DV58</accession>
<evidence type="ECO:0000313" key="1">
    <source>
        <dbReference type="EMBL" id="OOV44751.1"/>
    </source>
</evidence>
<protein>
    <submittedName>
        <fullName evidence="1">Uncharacterized protein</fullName>
    </submittedName>
</protein>